<feature type="transmembrane region" description="Helical" evidence="6">
    <location>
        <begin position="281"/>
        <end position="303"/>
    </location>
</feature>
<dbReference type="AlphaFoldDB" id="A0A9X2D861"/>
<comment type="caution">
    <text evidence="8">The sequence shown here is derived from an EMBL/GenBank/DDBJ whole genome shotgun (WGS) entry which is preliminary data.</text>
</comment>
<keyword evidence="9" id="KW-1185">Reference proteome</keyword>
<feature type="transmembrane region" description="Helical" evidence="6">
    <location>
        <begin position="61"/>
        <end position="79"/>
    </location>
</feature>
<evidence type="ECO:0000313" key="9">
    <source>
        <dbReference type="Proteomes" id="UP001139485"/>
    </source>
</evidence>
<dbReference type="PANTHER" id="PTHR42718">
    <property type="entry name" value="MAJOR FACILITATOR SUPERFAMILY MULTIDRUG TRANSPORTER MFSC"/>
    <property type="match status" value="1"/>
</dbReference>
<protein>
    <submittedName>
        <fullName evidence="8">MFS transporter</fullName>
    </submittedName>
</protein>
<dbReference type="Proteomes" id="UP001139485">
    <property type="component" value="Unassembled WGS sequence"/>
</dbReference>
<organism evidence="8 9">
    <name type="scientific">Nocardioides bruguierae</name>
    <dbReference type="NCBI Taxonomy" id="2945102"/>
    <lineage>
        <taxon>Bacteria</taxon>
        <taxon>Bacillati</taxon>
        <taxon>Actinomycetota</taxon>
        <taxon>Actinomycetes</taxon>
        <taxon>Propionibacteriales</taxon>
        <taxon>Nocardioidaceae</taxon>
        <taxon>Nocardioides</taxon>
    </lineage>
</organism>
<comment type="subcellular location">
    <subcellularLocation>
        <location evidence="1">Cell membrane</location>
        <topology evidence="1">Multi-pass membrane protein</topology>
    </subcellularLocation>
</comment>
<dbReference type="CDD" id="cd17321">
    <property type="entry name" value="MFS_MMR_MDR_like"/>
    <property type="match status" value="1"/>
</dbReference>
<feature type="transmembrane region" description="Helical" evidence="6">
    <location>
        <begin position="149"/>
        <end position="171"/>
    </location>
</feature>
<evidence type="ECO:0000256" key="3">
    <source>
        <dbReference type="ARBA" id="ARBA00022692"/>
    </source>
</evidence>
<keyword evidence="3 6" id="KW-0812">Transmembrane</keyword>
<dbReference type="InterPro" id="IPR020846">
    <property type="entry name" value="MFS_dom"/>
</dbReference>
<feature type="transmembrane region" description="Helical" evidence="6">
    <location>
        <begin position="417"/>
        <end position="434"/>
    </location>
</feature>
<feature type="transmembrane region" description="Helical" evidence="6">
    <location>
        <begin position="342"/>
        <end position="364"/>
    </location>
</feature>
<dbReference type="SUPFAM" id="SSF103473">
    <property type="entry name" value="MFS general substrate transporter"/>
    <property type="match status" value="1"/>
</dbReference>
<keyword evidence="4 6" id="KW-1133">Transmembrane helix</keyword>
<dbReference type="GO" id="GO:0022857">
    <property type="term" value="F:transmembrane transporter activity"/>
    <property type="evidence" value="ECO:0007669"/>
    <property type="project" value="InterPro"/>
</dbReference>
<dbReference type="PROSITE" id="PS50850">
    <property type="entry name" value="MFS"/>
    <property type="match status" value="1"/>
</dbReference>
<proteinExistence type="predicted"/>
<evidence type="ECO:0000256" key="2">
    <source>
        <dbReference type="ARBA" id="ARBA00022448"/>
    </source>
</evidence>
<feature type="transmembrane region" description="Helical" evidence="6">
    <location>
        <begin position="23"/>
        <end position="49"/>
    </location>
</feature>
<gene>
    <name evidence="8" type="ORF">M8330_12700</name>
</gene>
<keyword evidence="5 6" id="KW-0472">Membrane</keyword>
<feature type="transmembrane region" description="Helical" evidence="6">
    <location>
        <begin position="177"/>
        <end position="199"/>
    </location>
</feature>
<evidence type="ECO:0000259" key="7">
    <source>
        <dbReference type="PROSITE" id="PS50850"/>
    </source>
</evidence>
<accession>A0A9X2D861</accession>
<evidence type="ECO:0000256" key="6">
    <source>
        <dbReference type="SAM" id="Phobius"/>
    </source>
</evidence>
<keyword evidence="2" id="KW-0813">Transport</keyword>
<dbReference type="Gene3D" id="1.20.1720.10">
    <property type="entry name" value="Multidrug resistance protein D"/>
    <property type="match status" value="1"/>
</dbReference>
<dbReference type="EMBL" id="JAMOIL010000015">
    <property type="protein sequence ID" value="MCM0621148.1"/>
    <property type="molecule type" value="Genomic_DNA"/>
</dbReference>
<dbReference type="RefSeq" id="WP_250827630.1">
    <property type="nucleotide sequence ID" value="NZ_JAMOIL010000015.1"/>
</dbReference>
<dbReference type="InterPro" id="IPR011701">
    <property type="entry name" value="MFS"/>
</dbReference>
<feature type="transmembrane region" description="Helical" evidence="6">
    <location>
        <begin position="116"/>
        <end position="137"/>
    </location>
</feature>
<sequence>MSQLTQGVDRVTRRPSSTVRAELGILTTCALNNFMIFGTFSALSVAIPAVARELEGGVTTASWMLIGFLLTNASTTILFSRLSDEWGRRWFYFGGILTFTLASVLCFFVTEPVVLVLLRAVQGLASACSTSTSSAVISDVFPPSRLPMALGIFMAVAGLGTLLGPIVGGLLVDHFGWRSIFVMGAALGVGAVVVGWDALKNVHAPGLRRFRLDVPGTVTSIVGIAALILAVQMIGEDVPLVVPAASAAVAVVSLWAFATAERRSDHPLVDPAVVAGTRGRIYLAAFCGAVPQTGVVVLTTLYLQLLHGSSAAEAGLHLLPMGTAMLAGSLVAGVVQRWTTPAVANVVGAFGVATGSTAVVVVIATDAPLAWLTVALVVSGFFQGTYQATLAARLLIGVPADRRGIAQGLRATIMNGSNAIATATVVAAVTWVVGGGDLSTGSPGSLRVGLVVAASVLAGCGLAAAVLTARAERGSGVEAQAEQERTVSSAVGA</sequence>
<feature type="transmembrane region" description="Helical" evidence="6">
    <location>
        <begin position="91"/>
        <end position="110"/>
    </location>
</feature>
<feature type="transmembrane region" description="Helical" evidence="6">
    <location>
        <begin position="240"/>
        <end position="260"/>
    </location>
</feature>
<evidence type="ECO:0000256" key="1">
    <source>
        <dbReference type="ARBA" id="ARBA00004651"/>
    </source>
</evidence>
<feature type="transmembrane region" description="Helical" evidence="6">
    <location>
        <begin position="446"/>
        <end position="467"/>
    </location>
</feature>
<dbReference type="GO" id="GO:0005886">
    <property type="term" value="C:plasma membrane"/>
    <property type="evidence" value="ECO:0007669"/>
    <property type="project" value="UniProtKB-SubCell"/>
</dbReference>
<dbReference type="Pfam" id="PF07690">
    <property type="entry name" value="MFS_1"/>
    <property type="match status" value="1"/>
</dbReference>
<dbReference type="InterPro" id="IPR036259">
    <property type="entry name" value="MFS_trans_sf"/>
</dbReference>
<dbReference type="Gene3D" id="1.20.1250.20">
    <property type="entry name" value="MFS general substrate transporter like domains"/>
    <property type="match status" value="1"/>
</dbReference>
<feature type="transmembrane region" description="Helical" evidence="6">
    <location>
        <begin position="211"/>
        <end position="234"/>
    </location>
</feature>
<name>A0A9X2D861_9ACTN</name>
<feature type="transmembrane region" description="Helical" evidence="6">
    <location>
        <begin position="315"/>
        <end position="335"/>
    </location>
</feature>
<evidence type="ECO:0000313" key="8">
    <source>
        <dbReference type="EMBL" id="MCM0621148.1"/>
    </source>
</evidence>
<evidence type="ECO:0000256" key="5">
    <source>
        <dbReference type="ARBA" id="ARBA00023136"/>
    </source>
</evidence>
<reference evidence="8" key="1">
    <citation type="submission" date="2022-05" db="EMBL/GenBank/DDBJ databases">
        <authorList>
            <person name="Tuo L."/>
        </authorList>
    </citation>
    <scope>NUCLEOTIDE SEQUENCE</scope>
    <source>
        <strain evidence="8">BSK12Z-4</strain>
    </source>
</reference>
<evidence type="ECO:0000256" key="4">
    <source>
        <dbReference type="ARBA" id="ARBA00022989"/>
    </source>
</evidence>
<feature type="transmembrane region" description="Helical" evidence="6">
    <location>
        <begin position="370"/>
        <end position="396"/>
    </location>
</feature>
<feature type="domain" description="Major facilitator superfamily (MFS) profile" evidence="7">
    <location>
        <begin position="25"/>
        <end position="472"/>
    </location>
</feature>
<dbReference type="PANTHER" id="PTHR42718:SF9">
    <property type="entry name" value="MAJOR FACILITATOR SUPERFAMILY MULTIDRUG TRANSPORTER MFSC"/>
    <property type="match status" value="1"/>
</dbReference>